<evidence type="ECO:0000313" key="1">
    <source>
        <dbReference type="EMBL" id="TGJ72534.1"/>
    </source>
</evidence>
<organism evidence="1 2">
    <name type="scientific">Orbilia oligospora</name>
    <name type="common">Nematode-trapping fungus</name>
    <name type="synonym">Arthrobotrys oligospora</name>
    <dbReference type="NCBI Taxonomy" id="2813651"/>
    <lineage>
        <taxon>Eukaryota</taxon>
        <taxon>Fungi</taxon>
        <taxon>Dikarya</taxon>
        <taxon>Ascomycota</taxon>
        <taxon>Pezizomycotina</taxon>
        <taxon>Orbiliomycetes</taxon>
        <taxon>Orbiliales</taxon>
        <taxon>Orbiliaceae</taxon>
        <taxon>Orbilia</taxon>
    </lineage>
</organism>
<reference evidence="1 2" key="1">
    <citation type="submission" date="2019-03" db="EMBL/GenBank/DDBJ databases">
        <title>Nematode-trapping fungi genome.</title>
        <authorList>
            <person name="Vidal-Diez De Ulzurrun G."/>
        </authorList>
    </citation>
    <scope>NUCLEOTIDE SEQUENCE [LARGE SCALE GENOMIC DNA]</scope>
    <source>
        <strain evidence="1 2">TWF154</strain>
    </source>
</reference>
<proteinExistence type="predicted"/>
<comment type="caution">
    <text evidence="1">The sequence shown here is derived from an EMBL/GenBank/DDBJ whole genome shotgun (WGS) entry which is preliminary data.</text>
</comment>
<evidence type="ECO:0000313" key="2">
    <source>
        <dbReference type="Proteomes" id="UP000297595"/>
    </source>
</evidence>
<dbReference type="Proteomes" id="UP000297595">
    <property type="component" value="Unassembled WGS sequence"/>
</dbReference>
<dbReference type="EMBL" id="SOZJ01000002">
    <property type="protein sequence ID" value="TGJ72534.1"/>
    <property type="molecule type" value="Genomic_DNA"/>
</dbReference>
<name>A0A7C8P3C1_ORBOL</name>
<dbReference type="AlphaFoldDB" id="A0A7C8P3C1"/>
<sequence length="108" mass="12643">MQSDVIERCTDPWVIKVVCGDFRDVWKSLTPRIAGSSKLYPCMSMRTCVQPYLHLCMYACTYVGKEILNFDLAKFIKETMERERETPRILPGYLSEMEMHSNINILQQ</sequence>
<accession>A0A7C8P3C1</accession>
<protein>
    <submittedName>
        <fullName evidence="1">Uncharacterized protein</fullName>
    </submittedName>
</protein>
<gene>
    <name evidence="1" type="ORF">EYR41_004423</name>
</gene>